<comment type="subcellular location">
    <subcellularLocation>
        <location evidence="2">Membrane</location>
        <topology evidence="2">Multi-pass membrane protein</topology>
    </subcellularLocation>
</comment>
<feature type="transmembrane region" description="Helical" evidence="11">
    <location>
        <begin position="98"/>
        <end position="119"/>
    </location>
</feature>
<evidence type="ECO:0000259" key="12">
    <source>
        <dbReference type="Pfam" id="PF02163"/>
    </source>
</evidence>
<comment type="cofactor">
    <cofactor evidence="1">
        <name>Zn(2+)</name>
        <dbReference type="ChEBI" id="CHEBI:29105"/>
    </cofactor>
</comment>
<feature type="domain" description="Peptidase M50" evidence="12">
    <location>
        <begin position="6"/>
        <end position="343"/>
    </location>
</feature>
<evidence type="ECO:0000256" key="2">
    <source>
        <dbReference type="ARBA" id="ARBA00004141"/>
    </source>
</evidence>
<gene>
    <name evidence="13" type="ORF">COT02_06365</name>
</gene>
<dbReference type="PANTHER" id="PTHR42837:SF2">
    <property type="entry name" value="MEMBRANE METALLOPROTEASE ARASP2, CHLOROPLASTIC-RELATED"/>
    <property type="match status" value="1"/>
</dbReference>
<keyword evidence="6" id="KW-0378">Hydrolase</keyword>
<name>A0A2M6YS93_9BACT</name>
<dbReference type="Proteomes" id="UP000230184">
    <property type="component" value="Unassembled WGS sequence"/>
</dbReference>
<accession>A0A2M6YS93</accession>
<feature type="transmembrane region" description="Helical" evidence="11">
    <location>
        <begin position="287"/>
        <end position="306"/>
    </location>
</feature>
<dbReference type="Pfam" id="PF02163">
    <property type="entry name" value="Peptidase_M50"/>
    <property type="match status" value="1"/>
</dbReference>
<sequence length="358" mass="39791">MTILIFFITLSILVLVHEFGHFLMAKKMGVKVEEFGIGLPPKLFGIKKGETLYTFNLLPIGGFVKLFGEEYDELDSKHKARLALNRTFVNKKPWQKTLIVLGGVIGNFLLGWLIFSFLVTQGVPVPTNKVVVETVTKNSPASKAGLKKKDVIFKFVPPISPISLTSSTSLITLTQKYAGKKIKLFIQRNKQQLTVDLIPRINPPKGEGPLGISITSFIEKKYPWYTAPYYGLIEAFSITSKIATELGKMLLGFVTFKKQNVDVAGPIGIANLAGQAIKFGRNAYLEFLALLSLNLAIMNILPFPALDGGRLIFVLYEGITKKRPNKNIEKWTNLIGFVMLLSLAAIITVNDVIKLFRK</sequence>
<evidence type="ECO:0000256" key="11">
    <source>
        <dbReference type="SAM" id="Phobius"/>
    </source>
</evidence>
<evidence type="ECO:0000256" key="8">
    <source>
        <dbReference type="ARBA" id="ARBA00022989"/>
    </source>
</evidence>
<evidence type="ECO:0000256" key="4">
    <source>
        <dbReference type="ARBA" id="ARBA00022670"/>
    </source>
</evidence>
<protein>
    <recommendedName>
        <fullName evidence="12">Peptidase M50 domain-containing protein</fullName>
    </recommendedName>
</protein>
<dbReference type="InterPro" id="IPR004387">
    <property type="entry name" value="Pept_M50_Zn"/>
</dbReference>
<comment type="similarity">
    <text evidence="3">Belongs to the peptidase M50B family.</text>
</comment>
<dbReference type="GO" id="GO:0006508">
    <property type="term" value="P:proteolysis"/>
    <property type="evidence" value="ECO:0007669"/>
    <property type="project" value="UniProtKB-KW"/>
</dbReference>
<dbReference type="AlphaFoldDB" id="A0A2M6YS93"/>
<proteinExistence type="inferred from homology"/>
<comment type="caution">
    <text evidence="13">The sequence shown here is derived from an EMBL/GenBank/DDBJ whole genome shotgun (WGS) entry which is preliminary data.</text>
</comment>
<evidence type="ECO:0000256" key="7">
    <source>
        <dbReference type="ARBA" id="ARBA00022833"/>
    </source>
</evidence>
<dbReference type="InterPro" id="IPR036034">
    <property type="entry name" value="PDZ_sf"/>
</dbReference>
<dbReference type="GO" id="GO:0016020">
    <property type="term" value="C:membrane"/>
    <property type="evidence" value="ECO:0007669"/>
    <property type="project" value="UniProtKB-SubCell"/>
</dbReference>
<dbReference type="PANTHER" id="PTHR42837">
    <property type="entry name" value="REGULATOR OF SIGMA-E PROTEASE RSEP"/>
    <property type="match status" value="1"/>
</dbReference>
<dbReference type="GO" id="GO:0004222">
    <property type="term" value="F:metalloendopeptidase activity"/>
    <property type="evidence" value="ECO:0007669"/>
    <property type="project" value="InterPro"/>
</dbReference>
<evidence type="ECO:0000256" key="1">
    <source>
        <dbReference type="ARBA" id="ARBA00001947"/>
    </source>
</evidence>
<evidence type="ECO:0000256" key="10">
    <source>
        <dbReference type="ARBA" id="ARBA00023136"/>
    </source>
</evidence>
<keyword evidence="4" id="KW-0645">Protease</keyword>
<dbReference type="Gene3D" id="2.30.42.10">
    <property type="match status" value="1"/>
</dbReference>
<keyword evidence="8 11" id="KW-1133">Transmembrane helix</keyword>
<keyword evidence="9" id="KW-0482">Metalloprotease</keyword>
<dbReference type="EMBL" id="PEWY01000180">
    <property type="protein sequence ID" value="PIU36374.1"/>
    <property type="molecule type" value="Genomic_DNA"/>
</dbReference>
<evidence type="ECO:0000313" key="13">
    <source>
        <dbReference type="EMBL" id="PIU36374.1"/>
    </source>
</evidence>
<dbReference type="CDD" id="cd06163">
    <property type="entry name" value="S2P-M50_PDZ_RseP-like"/>
    <property type="match status" value="1"/>
</dbReference>
<keyword evidence="5 11" id="KW-0812">Transmembrane</keyword>
<evidence type="ECO:0000256" key="3">
    <source>
        <dbReference type="ARBA" id="ARBA00007931"/>
    </source>
</evidence>
<dbReference type="InterPro" id="IPR008915">
    <property type="entry name" value="Peptidase_M50"/>
</dbReference>
<evidence type="ECO:0000313" key="14">
    <source>
        <dbReference type="Proteomes" id="UP000230184"/>
    </source>
</evidence>
<keyword evidence="7" id="KW-0862">Zinc</keyword>
<dbReference type="SUPFAM" id="SSF50156">
    <property type="entry name" value="PDZ domain-like"/>
    <property type="match status" value="1"/>
</dbReference>
<evidence type="ECO:0000256" key="5">
    <source>
        <dbReference type="ARBA" id="ARBA00022692"/>
    </source>
</evidence>
<reference evidence="14" key="1">
    <citation type="submission" date="2017-09" db="EMBL/GenBank/DDBJ databases">
        <title>Depth-based differentiation of microbial function through sediment-hosted aquifers and enrichment of novel symbionts in the deep terrestrial subsurface.</title>
        <authorList>
            <person name="Probst A.J."/>
            <person name="Ladd B."/>
            <person name="Jarett J.K."/>
            <person name="Geller-Mcgrath D.E."/>
            <person name="Sieber C.M.K."/>
            <person name="Emerson J.B."/>
            <person name="Anantharaman K."/>
            <person name="Thomas B.C."/>
            <person name="Malmstrom R."/>
            <person name="Stieglmeier M."/>
            <person name="Klingl A."/>
            <person name="Woyke T."/>
            <person name="Ryan C.M."/>
            <person name="Banfield J.F."/>
        </authorList>
    </citation>
    <scope>NUCLEOTIDE SEQUENCE [LARGE SCALE GENOMIC DNA]</scope>
</reference>
<organism evidence="13 14">
    <name type="scientific">Candidatus Roizmanbacteria bacterium CG07_land_8_20_14_0_80_34_15</name>
    <dbReference type="NCBI Taxonomy" id="1974849"/>
    <lineage>
        <taxon>Bacteria</taxon>
        <taxon>Candidatus Roizmaniibacteriota</taxon>
    </lineage>
</organism>
<keyword evidence="10 11" id="KW-0472">Membrane</keyword>
<evidence type="ECO:0000256" key="6">
    <source>
        <dbReference type="ARBA" id="ARBA00022801"/>
    </source>
</evidence>
<evidence type="ECO:0000256" key="9">
    <source>
        <dbReference type="ARBA" id="ARBA00023049"/>
    </source>
</evidence>
<feature type="transmembrane region" description="Helical" evidence="11">
    <location>
        <begin position="334"/>
        <end position="353"/>
    </location>
</feature>